<protein>
    <recommendedName>
        <fullName evidence="11">Potassium ion transporter</fullName>
    </recommendedName>
</protein>
<evidence type="ECO:0008006" key="11">
    <source>
        <dbReference type="Google" id="ProtNLM"/>
    </source>
</evidence>
<feature type="transmembrane region" description="Helical" evidence="8">
    <location>
        <begin position="678"/>
        <end position="703"/>
    </location>
</feature>
<dbReference type="PANTHER" id="PTHR31064">
    <property type="entry name" value="POTASSIUM TRANSPORT PROTEIN DDB_G0292412-RELATED"/>
    <property type="match status" value="1"/>
</dbReference>
<dbReference type="Pfam" id="PF02386">
    <property type="entry name" value="TrkH"/>
    <property type="match status" value="1"/>
</dbReference>
<evidence type="ECO:0000313" key="9">
    <source>
        <dbReference type="EMBL" id="RXK42046.1"/>
    </source>
</evidence>
<dbReference type="InterPro" id="IPR003445">
    <property type="entry name" value="Cat_transpt"/>
</dbReference>
<feature type="transmembrane region" description="Helical" evidence="8">
    <location>
        <begin position="539"/>
        <end position="557"/>
    </location>
</feature>
<feature type="compositionally biased region" description="Pro residues" evidence="7">
    <location>
        <begin position="9"/>
        <end position="19"/>
    </location>
</feature>
<evidence type="ECO:0000256" key="1">
    <source>
        <dbReference type="ARBA" id="ARBA00004141"/>
    </source>
</evidence>
<dbReference type="InterPro" id="IPR051143">
    <property type="entry name" value="TrkH_K-transport"/>
</dbReference>
<comment type="subcellular location">
    <subcellularLocation>
        <location evidence="1">Membrane</location>
        <topology evidence="1">Multi-pass membrane protein</topology>
    </subcellularLocation>
</comment>
<dbReference type="PANTHER" id="PTHR31064:SF30">
    <property type="entry name" value="HIGH-AFFINITY POTASSIUM TRANSPORT PROTEIN-RELATED"/>
    <property type="match status" value="1"/>
</dbReference>
<feature type="region of interest" description="Disordered" evidence="7">
    <location>
        <begin position="250"/>
        <end position="275"/>
    </location>
</feature>
<feature type="transmembrane region" description="Helical" evidence="8">
    <location>
        <begin position="630"/>
        <end position="657"/>
    </location>
</feature>
<evidence type="ECO:0000256" key="3">
    <source>
        <dbReference type="ARBA" id="ARBA00022692"/>
    </source>
</evidence>
<keyword evidence="4 8" id="KW-1133">Transmembrane helix</keyword>
<reference evidence="9 10" key="1">
    <citation type="submission" date="2016-06" db="EMBL/GenBank/DDBJ databases">
        <title>Evolution of pathogenesis and genome organization in the Tremellales.</title>
        <authorList>
            <person name="Cuomo C."/>
            <person name="Litvintseva A."/>
            <person name="Heitman J."/>
            <person name="Chen Y."/>
            <person name="Sun S."/>
            <person name="Springer D."/>
            <person name="Dromer F."/>
            <person name="Young S."/>
            <person name="Zeng Q."/>
            <person name="Chapman S."/>
            <person name="Gujja S."/>
            <person name="Saif S."/>
            <person name="Birren B."/>
        </authorList>
    </citation>
    <scope>NUCLEOTIDE SEQUENCE [LARGE SCALE GENOMIC DNA]</scope>
    <source>
        <strain evidence="9 10">ATCC 28783</strain>
    </source>
</reference>
<dbReference type="STRING" id="5217.A0A4Q1BVJ0"/>
<keyword evidence="5" id="KW-0406">Ion transport</keyword>
<dbReference type="OrthoDB" id="9999863at2759"/>
<sequence>MSQTAIPTPNSPPLLPLPSSPTLLRIESERRQRMDQMNIGEPDARKGTKIVVWWKKIRPHLNFFRIHLAVFTFVPLIVACIFYASNGSATGNANSANTGTQRVTFVDSLFVCFSAMSVTGLVTINISACNTFQQVLLFLLFLAGDYSVVSFFMVLVRKRYFKQHCYQLLKNDHFHRTNTLMPPAAGVLDRFASLRQRAAAIARRKNLNKGLISPPLDPRPARTPTTEKPPAFRLDELDARLAGITAAANVKQNHESNETTLRGSVGDHTDSEDVNRDGTAVRFTDSPLAASFIESTRGRNMFPRRLTQEEGYHARRRVRETARSMTMSTGRGPSTSPHHAMLNLHPNNQHYYHTPVIPPRLPQHPVAAPHDPLHAGYGGFPSPWKLLVKTFLPQKTRKTLERKLTQPVRSHTLLTHDPLPELKRYDRYGEVSNDLESEEKGWSLSTQVSKWMPEMLSALVVGRNSRFFTEELDDEDLERLGGVEYRALRLLSIFVPAYITLCQIIPFAILAIYFSQVHSYDSAYQAQTGVQARTVNKTWASLFAAVSAYTGCGMTLTDQGLAPFASCYILIYVIALVMLAGNHALPMTLRLFIWIGTKIWRKGETNETLHFLLDHPRRCFLYLFPSHQTWYLTLALATFTAIELFGYLVLNIGLPILKDISPFQRFSDAVIQSLSVRGSGFGVVSVSSMAPSVLYVVLMYVAIYPIAMSVRSTNVYEERALGVYHASDPELTSEDEPAFQGARGEVFSKYLKWHMRRQLAFDIWPLALAVFLVLIVERGKLLDPERQPWFSIFRVIFECTSAYSTIGLSLGTPNNNYSFSGELSTLSKLIVSLFLPPILISLRPSIGQG</sequence>
<evidence type="ECO:0000256" key="6">
    <source>
        <dbReference type="ARBA" id="ARBA00023136"/>
    </source>
</evidence>
<dbReference type="GO" id="GO:1990573">
    <property type="term" value="P:potassium ion import across plasma membrane"/>
    <property type="evidence" value="ECO:0007669"/>
    <property type="project" value="TreeGrafter"/>
</dbReference>
<evidence type="ECO:0000256" key="7">
    <source>
        <dbReference type="SAM" id="MobiDB-lite"/>
    </source>
</evidence>
<name>A0A4Q1BVJ0_TREME</name>
<dbReference type="GO" id="GO:0030007">
    <property type="term" value="P:intracellular potassium ion homeostasis"/>
    <property type="evidence" value="ECO:0007669"/>
    <property type="project" value="TreeGrafter"/>
</dbReference>
<dbReference type="InParanoid" id="A0A4Q1BVJ0"/>
<feature type="transmembrane region" description="Helical" evidence="8">
    <location>
        <begin position="134"/>
        <end position="156"/>
    </location>
</feature>
<dbReference type="EMBL" id="SDIL01000004">
    <property type="protein sequence ID" value="RXK42046.1"/>
    <property type="molecule type" value="Genomic_DNA"/>
</dbReference>
<evidence type="ECO:0000256" key="4">
    <source>
        <dbReference type="ARBA" id="ARBA00022989"/>
    </source>
</evidence>
<dbReference type="Proteomes" id="UP000289152">
    <property type="component" value="Unassembled WGS sequence"/>
</dbReference>
<accession>A0A4Q1BVJ0</accession>
<feature type="transmembrane region" description="Helical" evidence="8">
    <location>
        <begin position="759"/>
        <end position="776"/>
    </location>
</feature>
<comment type="caution">
    <text evidence="9">The sequence shown here is derived from an EMBL/GenBank/DDBJ whole genome shotgun (WGS) entry which is preliminary data.</text>
</comment>
<evidence type="ECO:0000256" key="2">
    <source>
        <dbReference type="ARBA" id="ARBA00022448"/>
    </source>
</evidence>
<keyword evidence="6 8" id="KW-0472">Membrane</keyword>
<feature type="region of interest" description="Disordered" evidence="7">
    <location>
        <begin position="1"/>
        <end position="20"/>
    </location>
</feature>
<dbReference type="VEuPathDB" id="FungiDB:TREMEDRAFT_11924"/>
<evidence type="ECO:0000313" key="10">
    <source>
        <dbReference type="Proteomes" id="UP000289152"/>
    </source>
</evidence>
<evidence type="ECO:0000256" key="5">
    <source>
        <dbReference type="ARBA" id="ARBA00023065"/>
    </source>
</evidence>
<keyword evidence="3 8" id="KW-0812">Transmembrane</keyword>
<feature type="transmembrane region" description="Helical" evidence="8">
    <location>
        <begin position="63"/>
        <end position="84"/>
    </location>
</feature>
<dbReference type="AlphaFoldDB" id="A0A4Q1BVJ0"/>
<feature type="compositionally biased region" description="Basic and acidic residues" evidence="7">
    <location>
        <begin position="265"/>
        <end position="275"/>
    </location>
</feature>
<keyword evidence="10" id="KW-1185">Reference proteome</keyword>
<gene>
    <name evidence="9" type="ORF">M231_00768</name>
</gene>
<feature type="transmembrane region" description="Helical" evidence="8">
    <location>
        <begin position="105"/>
        <end position="128"/>
    </location>
</feature>
<keyword evidence="2" id="KW-0813">Transport</keyword>
<proteinExistence type="predicted"/>
<feature type="transmembrane region" description="Helical" evidence="8">
    <location>
        <begin position="569"/>
        <end position="595"/>
    </location>
</feature>
<feature type="transmembrane region" description="Helical" evidence="8">
    <location>
        <begin position="490"/>
        <end position="514"/>
    </location>
</feature>
<evidence type="ECO:0000256" key="8">
    <source>
        <dbReference type="SAM" id="Phobius"/>
    </source>
</evidence>
<dbReference type="GO" id="GO:0140107">
    <property type="term" value="F:high-affinity potassium ion transmembrane transporter activity"/>
    <property type="evidence" value="ECO:0007669"/>
    <property type="project" value="TreeGrafter"/>
</dbReference>
<dbReference type="GO" id="GO:0005886">
    <property type="term" value="C:plasma membrane"/>
    <property type="evidence" value="ECO:0007669"/>
    <property type="project" value="TreeGrafter"/>
</dbReference>
<organism evidence="9 10">
    <name type="scientific">Tremella mesenterica</name>
    <name type="common">Jelly fungus</name>
    <dbReference type="NCBI Taxonomy" id="5217"/>
    <lineage>
        <taxon>Eukaryota</taxon>
        <taxon>Fungi</taxon>
        <taxon>Dikarya</taxon>
        <taxon>Basidiomycota</taxon>
        <taxon>Agaricomycotina</taxon>
        <taxon>Tremellomycetes</taxon>
        <taxon>Tremellales</taxon>
        <taxon>Tremellaceae</taxon>
        <taxon>Tremella</taxon>
    </lineage>
</organism>